<evidence type="ECO:0000313" key="3">
    <source>
        <dbReference type="Proteomes" id="UP000321379"/>
    </source>
</evidence>
<name>A0A5C8UKN9_9MICO</name>
<organism evidence="2 3">
    <name type="scientific">Lacisediminihabitans profunda</name>
    <dbReference type="NCBI Taxonomy" id="2594790"/>
    <lineage>
        <taxon>Bacteria</taxon>
        <taxon>Bacillati</taxon>
        <taxon>Actinomycetota</taxon>
        <taxon>Actinomycetes</taxon>
        <taxon>Micrococcales</taxon>
        <taxon>Microbacteriaceae</taxon>
        <taxon>Lacisediminihabitans</taxon>
    </lineage>
</organism>
<gene>
    <name evidence="2" type="ORF">FVP33_16125</name>
</gene>
<evidence type="ECO:0000313" key="2">
    <source>
        <dbReference type="EMBL" id="TXN28723.1"/>
    </source>
</evidence>
<dbReference type="EMBL" id="VRMG01000011">
    <property type="protein sequence ID" value="TXN28723.1"/>
    <property type="molecule type" value="Genomic_DNA"/>
</dbReference>
<dbReference type="AlphaFoldDB" id="A0A5C8UKN9"/>
<sequence>MDVLARLRGRPPVPRRAGIPSSASPVETPPRAEGLVVIRCVGREFLTRISMATIFLKRSAEVIASDGSELVPLLHEGGIELLAVTKSMPITVAEAPEG</sequence>
<proteinExistence type="predicted"/>
<dbReference type="Proteomes" id="UP000321379">
    <property type="component" value="Unassembled WGS sequence"/>
</dbReference>
<feature type="region of interest" description="Disordered" evidence="1">
    <location>
        <begin position="1"/>
        <end position="29"/>
    </location>
</feature>
<keyword evidence="3" id="KW-1185">Reference proteome</keyword>
<dbReference type="RefSeq" id="WP_147784720.1">
    <property type="nucleotide sequence ID" value="NZ_VRMG01000011.1"/>
</dbReference>
<reference evidence="2 3" key="1">
    <citation type="submission" date="2019-08" db="EMBL/GenBank/DDBJ databases">
        <title>Bacterial whole genome sequence for Glaciihabitans sp. CHu50b-6-2.</title>
        <authorList>
            <person name="Jin L."/>
        </authorList>
    </citation>
    <scope>NUCLEOTIDE SEQUENCE [LARGE SCALE GENOMIC DNA]</scope>
    <source>
        <strain evidence="2 3">CHu50b-6-2</strain>
    </source>
</reference>
<protein>
    <submittedName>
        <fullName evidence="2">Uncharacterized protein</fullName>
    </submittedName>
</protein>
<evidence type="ECO:0000256" key="1">
    <source>
        <dbReference type="SAM" id="MobiDB-lite"/>
    </source>
</evidence>
<comment type="caution">
    <text evidence="2">The sequence shown here is derived from an EMBL/GenBank/DDBJ whole genome shotgun (WGS) entry which is preliminary data.</text>
</comment>
<accession>A0A5C8UKN9</accession>